<dbReference type="InterPro" id="IPR016185">
    <property type="entry name" value="PreATP-grasp_dom_sf"/>
</dbReference>
<dbReference type="InterPro" id="IPR011053">
    <property type="entry name" value="Single_hybrid_motif"/>
</dbReference>
<dbReference type="Gene3D" id="3.30.470.20">
    <property type="entry name" value="ATP-grasp fold, B domain"/>
    <property type="match status" value="1"/>
</dbReference>
<dbReference type="SMART" id="SM00878">
    <property type="entry name" value="Biotin_carb_C"/>
    <property type="match status" value="1"/>
</dbReference>
<comment type="caution">
    <text evidence="11">The sequence shown here is derived from an EMBL/GenBank/DDBJ whole genome shotgun (WGS) entry which is preliminary data.</text>
</comment>
<dbReference type="Proteomes" id="UP000272400">
    <property type="component" value="Unassembled WGS sequence"/>
</dbReference>
<dbReference type="InterPro" id="IPR001882">
    <property type="entry name" value="Biotin_BS"/>
</dbReference>
<dbReference type="InterPro" id="IPR029045">
    <property type="entry name" value="ClpP/crotonase-like_dom_sf"/>
</dbReference>
<dbReference type="Pfam" id="PF02785">
    <property type="entry name" value="Biotin_carb_C"/>
    <property type="match status" value="1"/>
</dbReference>
<sequence>MVEKVLVANRGEVAARVVRAARGLGIGVVGVRARDEEAGGHVRRFEEVVVLPGEGAAAYLDAGALVEAARRSGADAVHPGYGFLAESAEFARVCENNGLVFVGPSAGVLELFGDKARAREAAREAGVPVSPGTDGATDLDGLYGFWDGQAVEGGGVVVKALAGGGGRGMRVVREREGLSHAYRDASAEALAAFGSGEVCAELLIEGARHVEAQVAGDGTGRAAHLWDRECSVQRRHQKLLEVAPSGVLPESARAELLDAAVRLAEQARLRGLATVEFLALPDGRFFFLEVNPRLQVEHTVTEQVLGIDLVAAQFRLAAGASLEEAGLTGVGAPRGCAIQVRVNAETVRPDGLVAPAAGTLTRFEPAGGAGIRVETTGHVGMKVDPRFDSLLAKLVVHDPSGFAGALRLAREAVAETAIEGTATNLALQAAILAHPDVAEGRADTGWLDRVLPGLAAEAADAPRAHEPADDRALAAPVAGLVVAVEAEPGRTVRAGDVLVIVEAMKMQYPVAAPFGGTVAVPRVKVGDVVAEGEPLLLLDPDGSGGPEARQAAEIDLDAVRPDLAAFRARRALLHDDARPDAVAKRHRLGLRTARENIADLTDGEGLTVEYGGLAVAAQRAKRSEEDLQARTPADGIITGLGRVNGEEFPPDRSTCAVLAYDYTVLAGTQGYYGHQKTDRLLKLARERRHPVVFFAEGGGGRPGDTDAPMVAGLHFPTFAAMGALSGVVPTVGIAAGRCFAGNAALLGTCDVVIATRDATIGMGGPAMIEGGGLGVFTPEEVGPIEVQTRNGVVDVAVADEAEAVAVAKRYLSYFQGPVDAYETADQRLLRHLVPEDRKRVYDVRSVITTLCDSASVLELRAAFGRCAITALARIEGRPVGLIANDPAVLGGAIDADGADKLARFLDLCDAFALPVVSLCDTPGFMVGPDAEKTATVRHFPRLFVRGGHLTIPVAMVVLRKAYGLGALAMSAGHFHNTSATLSWPTGEFGGMNLEGAVRLAARDALAAIADPDERQRAFEEMVAYSYAQGSALNTASYLEIDEVIDPADTRSALGALLFGAPVQVRDGWANPSRRTGVDTW</sequence>
<accession>A0A3N1CTZ0</accession>
<dbReference type="PROSITE" id="PS00188">
    <property type="entry name" value="BIOTIN"/>
    <property type="match status" value="1"/>
</dbReference>
<keyword evidence="2" id="KW-0436">Ligase</keyword>
<evidence type="ECO:0000259" key="8">
    <source>
        <dbReference type="PROSITE" id="PS50975"/>
    </source>
</evidence>
<dbReference type="InterPro" id="IPR005481">
    <property type="entry name" value="BC-like_N"/>
</dbReference>
<feature type="domain" description="Biotin carboxylation" evidence="9">
    <location>
        <begin position="1"/>
        <end position="452"/>
    </location>
</feature>
<proteinExistence type="predicted"/>
<evidence type="ECO:0000259" key="9">
    <source>
        <dbReference type="PROSITE" id="PS50979"/>
    </source>
</evidence>
<dbReference type="Pfam" id="PF02786">
    <property type="entry name" value="CPSase_L_D2"/>
    <property type="match status" value="1"/>
</dbReference>
<keyword evidence="12" id="KW-1185">Reference proteome</keyword>
<dbReference type="InterPro" id="IPR011763">
    <property type="entry name" value="COA_CT_C"/>
</dbReference>
<dbReference type="Pfam" id="PF01039">
    <property type="entry name" value="Carboxyl_trans"/>
    <property type="match status" value="1"/>
</dbReference>
<dbReference type="Gene3D" id="3.90.226.10">
    <property type="entry name" value="2-enoyl-CoA Hydratase, Chain A, domain 1"/>
    <property type="match status" value="2"/>
</dbReference>
<dbReference type="PROSITE" id="PS50979">
    <property type="entry name" value="BC"/>
    <property type="match status" value="1"/>
</dbReference>
<dbReference type="PROSITE" id="PS50989">
    <property type="entry name" value="COA_CT_CTER"/>
    <property type="match status" value="1"/>
</dbReference>
<evidence type="ECO:0000259" key="7">
    <source>
        <dbReference type="PROSITE" id="PS50968"/>
    </source>
</evidence>
<evidence type="ECO:0000256" key="2">
    <source>
        <dbReference type="ARBA" id="ARBA00022598"/>
    </source>
</evidence>
<dbReference type="InterPro" id="IPR051602">
    <property type="entry name" value="ACC_Biotin_Carboxylase"/>
</dbReference>
<keyword evidence="3 6" id="KW-0547">Nucleotide-binding</keyword>
<dbReference type="AlphaFoldDB" id="A0A3N1CTZ0"/>
<dbReference type="Pfam" id="PF00289">
    <property type="entry name" value="Biotin_carb_N"/>
    <property type="match status" value="1"/>
</dbReference>
<evidence type="ECO:0000313" key="11">
    <source>
        <dbReference type="EMBL" id="ROO84773.1"/>
    </source>
</evidence>
<keyword evidence="5" id="KW-0092">Biotin</keyword>
<dbReference type="PROSITE" id="PS00867">
    <property type="entry name" value="CPSASE_2"/>
    <property type="match status" value="1"/>
</dbReference>
<dbReference type="SUPFAM" id="SSF52096">
    <property type="entry name" value="ClpP/crotonase"/>
    <property type="match status" value="2"/>
</dbReference>
<protein>
    <submittedName>
        <fullName evidence="11">Biotin-dependent enzyme</fullName>
    </submittedName>
</protein>
<dbReference type="PANTHER" id="PTHR48095">
    <property type="entry name" value="PYRUVATE CARBOXYLASE SUBUNIT A"/>
    <property type="match status" value="1"/>
</dbReference>
<feature type="domain" description="Lipoyl-binding" evidence="7">
    <location>
        <begin position="465"/>
        <end position="539"/>
    </location>
</feature>
<feature type="domain" description="ATP-grasp" evidence="8">
    <location>
        <begin position="119"/>
        <end position="318"/>
    </location>
</feature>
<dbReference type="SUPFAM" id="SSF51230">
    <property type="entry name" value="Single hybrid motif"/>
    <property type="match status" value="1"/>
</dbReference>
<evidence type="ECO:0000313" key="12">
    <source>
        <dbReference type="Proteomes" id="UP000272400"/>
    </source>
</evidence>
<dbReference type="PANTHER" id="PTHR48095:SF5">
    <property type="entry name" value="BLL7292 PROTEIN"/>
    <property type="match status" value="1"/>
</dbReference>
<dbReference type="EMBL" id="RJKE01000001">
    <property type="protein sequence ID" value="ROO84773.1"/>
    <property type="molecule type" value="Genomic_DNA"/>
</dbReference>
<dbReference type="SUPFAM" id="SSF51246">
    <property type="entry name" value="Rudiment single hybrid motif"/>
    <property type="match status" value="1"/>
</dbReference>
<feature type="domain" description="CoA carboxyltransferase C-terminal" evidence="10">
    <location>
        <begin position="820"/>
        <end position="1067"/>
    </location>
</feature>
<dbReference type="InterPro" id="IPR011764">
    <property type="entry name" value="Biotin_carboxylation_dom"/>
</dbReference>
<dbReference type="InterPro" id="IPR034733">
    <property type="entry name" value="AcCoA_carboxyl_beta"/>
</dbReference>
<dbReference type="PROSITE" id="PS50975">
    <property type="entry name" value="ATP_GRASP"/>
    <property type="match status" value="1"/>
</dbReference>
<comment type="cofactor">
    <cofactor evidence="1">
        <name>biotin</name>
        <dbReference type="ChEBI" id="CHEBI:57586"/>
    </cofactor>
</comment>
<evidence type="ECO:0000256" key="6">
    <source>
        <dbReference type="PROSITE-ProRule" id="PRU00409"/>
    </source>
</evidence>
<dbReference type="InterPro" id="IPR000089">
    <property type="entry name" value="Biotin_lipoyl"/>
</dbReference>
<dbReference type="SUPFAM" id="SSF52440">
    <property type="entry name" value="PreATP-grasp domain"/>
    <property type="match status" value="1"/>
</dbReference>
<dbReference type="GO" id="GO:0016874">
    <property type="term" value="F:ligase activity"/>
    <property type="evidence" value="ECO:0007669"/>
    <property type="project" value="UniProtKB-KW"/>
</dbReference>
<evidence type="ECO:0000256" key="3">
    <source>
        <dbReference type="ARBA" id="ARBA00022741"/>
    </source>
</evidence>
<keyword evidence="4 6" id="KW-0067">ATP-binding</keyword>
<dbReference type="InterPro" id="IPR011761">
    <property type="entry name" value="ATP-grasp"/>
</dbReference>
<dbReference type="CDD" id="cd06850">
    <property type="entry name" value="biotinyl_domain"/>
    <property type="match status" value="1"/>
</dbReference>
<evidence type="ECO:0000256" key="1">
    <source>
        <dbReference type="ARBA" id="ARBA00001953"/>
    </source>
</evidence>
<dbReference type="Gene3D" id="2.40.50.100">
    <property type="match status" value="1"/>
</dbReference>
<dbReference type="InterPro" id="IPR005482">
    <property type="entry name" value="Biotin_COase_C"/>
</dbReference>
<dbReference type="PROSITE" id="PS50968">
    <property type="entry name" value="BIOTINYL_LIPOYL"/>
    <property type="match status" value="1"/>
</dbReference>
<evidence type="ECO:0000259" key="10">
    <source>
        <dbReference type="PROSITE" id="PS50989"/>
    </source>
</evidence>
<gene>
    <name evidence="11" type="ORF">EDD29_2301</name>
</gene>
<reference evidence="11 12" key="1">
    <citation type="submission" date="2018-11" db="EMBL/GenBank/DDBJ databases">
        <title>Sequencing the genomes of 1000 actinobacteria strains.</title>
        <authorList>
            <person name="Klenk H.-P."/>
        </authorList>
    </citation>
    <scope>NUCLEOTIDE SEQUENCE [LARGE SCALE GENOMIC DNA]</scope>
    <source>
        <strain evidence="11 12">DSM 44254</strain>
    </source>
</reference>
<dbReference type="InterPro" id="IPR011054">
    <property type="entry name" value="Rudment_hybrid_motif"/>
</dbReference>
<dbReference type="Pfam" id="PF00364">
    <property type="entry name" value="Biotin_lipoyl"/>
    <property type="match status" value="1"/>
</dbReference>
<dbReference type="SUPFAM" id="SSF56059">
    <property type="entry name" value="Glutathione synthetase ATP-binding domain-like"/>
    <property type="match status" value="1"/>
</dbReference>
<dbReference type="RefSeq" id="WP_123664345.1">
    <property type="nucleotide sequence ID" value="NZ_RJKE01000001.1"/>
</dbReference>
<evidence type="ECO:0000256" key="4">
    <source>
        <dbReference type="ARBA" id="ARBA00022840"/>
    </source>
</evidence>
<name>A0A3N1CTZ0_9ACTN</name>
<evidence type="ECO:0000256" key="5">
    <source>
        <dbReference type="ARBA" id="ARBA00023267"/>
    </source>
</evidence>
<dbReference type="GO" id="GO:0046872">
    <property type="term" value="F:metal ion binding"/>
    <property type="evidence" value="ECO:0007669"/>
    <property type="project" value="InterPro"/>
</dbReference>
<dbReference type="GO" id="GO:0005524">
    <property type="term" value="F:ATP binding"/>
    <property type="evidence" value="ECO:0007669"/>
    <property type="project" value="UniProtKB-UniRule"/>
</dbReference>
<dbReference type="OrthoDB" id="5166719at2"/>
<dbReference type="InterPro" id="IPR005479">
    <property type="entry name" value="CPAse_ATP-bd"/>
</dbReference>
<organism evidence="11 12">
    <name type="scientific">Actinocorallia herbida</name>
    <dbReference type="NCBI Taxonomy" id="58109"/>
    <lineage>
        <taxon>Bacteria</taxon>
        <taxon>Bacillati</taxon>
        <taxon>Actinomycetota</taxon>
        <taxon>Actinomycetes</taxon>
        <taxon>Streptosporangiales</taxon>
        <taxon>Thermomonosporaceae</taxon>
        <taxon>Actinocorallia</taxon>
    </lineage>
</organism>